<keyword evidence="3" id="KW-1185">Reference proteome</keyword>
<dbReference type="EMBL" id="AP014648">
    <property type="protein sequence ID" value="BAQ16393.1"/>
    <property type="molecule type" value="Genomic_DNA"/>
</dbReference>
<dbReference type="PANTHER" id="PTHR43245:SF58">
    <property type="entry name" value="BLL5923 PROTEIN"/>
    <property type="match status" value="1"/>
</dbReference>
<name>A0A0A8K0B1_9HYPH</name>
<dbReference type="InterPro" id="IPR001509">
    <property type="entry name" value="Epimerase_deHydtase"/>
</dbReference>
<dbReference type="KEGG" id="mcg:GL4_0933"/>
<proteinExistence type="predicted"/>
<dbReference type="InterPro" id="IPR050177">
    <property type="entry name" value="Lipid_A_modif_metabolic_enz"/>
</dbReference>
<dbReference type="RefSeq" id="WP_045365024.1">
    <property type="nucleotide sequence ID" value="NZ_AP014648.1"/>
</dbReference>
<dbReference type="AlphaFoldDB" id="A0A0A8K0B1"/>
<feature type="domain" description="NAD-dependent epimerase/dehydratase" evidence="1">
    <location>
        <begin position="3"/>
        <end position="221"/>
    </location>
</feature>
<dbReference type="Pfam" id="PF01370">
    <property type="entry name" value="Epimerase"/>
    <property type="match status" value="1"/>
</dbReference>
<evidence type="ECO:0000313" key="3">
    <source>
        <dbReference type="Proteomes" id="UP000031643"/>
    </source>
</evidence>
<dbReference type="SUPFAM" id="SSF51735">
    <property type="entry name" value="NAD(P)-binding Rossmann-fold domains"/>
    <property type="match status" value="1"/>
</dbReference>
<dbReference type="OrthoDB" id="9798669at2"/>
<dbReference type="STRING" id="1384459.GL4_0933"/>
<dbReference type="EC" id="5.1.3.2" evidence="2"/>
<evidence type="ECO:0000259" key="1">
    <source>
        <dbReference type="Pfam" id="PF01370"/>
    </source>
</evidence>
<dbReference type="PANTHER" id="PTHR43245">
    <property type="entry name" value="BIFUNCTIONAL POLYMYXIN RESISTANCE PROTEIN ARNA"/>
    <property type="match status" value="1"/>
</dbReference>
<dbReference type="HOGENOM" id="CLU_007383_6_1_5"/>
<protein>
    <submittedName>
        <fullName evidence="2">UDP-glucose 4-epimerase</fullName>
        <ecNumber evidence="2">5.1.3.2</ecNumber>
    </submittedName>
</protein>
<reference evidence="2 3" key="1">
    <citation type="submission" date="2014-09" db="EMBL/GenBank/DDBJ databases">
        <title>Genome sequencing of Methyloceanibacter caenitepidi Gela4.</title>
        <authorList>
            <person name="Takeuchi M."/>
            <person name="Susumu S."/>
            <person name="Kamagata Y."/>
            <person name="Oshima K."/>
            <person name="Hattori M."/>
            <person name="Iwasaki W."/>
        </authorList>
    </citation>
    <scope>NUCLEOTIDE SEQUENCE [LARGE SCALE GENOMIC DNA]</scope>
    <source>
        <strain evidence="2 3">Gela4</strain>
    </source>
</reference>
<dbReference type="Gene3D" id="3.40.50.720">
    <property type="entry name" value="NAD(P)-binding Rossmann-like Domain"/>
    <property type="match status" value="1"/>
</dbReference>
<accession>A0A0A8K0B1</accession>
<gene>
    <name evidence="2" type="ORF">GL4_0933</name>
</gene>
<organism evidence="2 3">
    <name type="scientific">Methyloceanibacter caenitepidi</name>
    <dbReference type="NCBI Taxonomy" id="1384459"/>
    <lineage>
        <taxon>Bacteria</taxon>
        <taxon>Pseudomonadati</taxon>
        <taxon>Pseudomonadota</taxon>
        <taxon>Alphaproteobacteria</taxon>
        <taxon>Hyphomicrobiales</taxon>
        <taxon>Hyphomicrobiaceae</taxon>
        <taxon>Methyloceanibacter</taxon>
    </lineage>
</organism>
<keyword evidence="2" id="KW-0413">Isomerase</keyword>
<evidence type="ECO:0000313" key="2">
    <source>
        <dbReference type="EMBL" id="BAQ16393.1"/>
    </source>
</evidence>
<dbReference type="Proteomes" id="UP000031643">
    <property type="component" value="Chromosome"/>
</dbReference>
<dbReference type="InterPro" id="IPR036291">
    <property type="entry name" value="NAD(P)-bd_dom_sf"/>
</dbReference>
<sequence length="309" mass="32950">MRILVTGATGFIGQSLVPALARQGTFVRAAARDPSRLTAGPNIEPIAMPDLSGPVDWTSALEDVSHVVHLAGIAHAPGTLPDEIYARINTEAVGELAEQAKGKIARFVLMSSVRAQAGLSSPTVITEADEPAPTEIYGRTKLDAERRLAASGVDYTVLRPAVVYGPNVKGNIASLATIAKTPMPLPFGGLDNRRSLLSIDNLIAAVAHVLQTEETLNQTYLVADAEPISVAGMVAAMREGLGRPPQLVKMPHKAIRRLMKSFGREADWERVCGTFEIDPAKLIATGWKPEIDSAEGIKQMMRAPQTPAP</sequence>
<dbReference type="GO" id="GO:0003978">
    <property type="term" value="F:UDP-glucose 4-epimerase activity"/>
    <property type="evidence" value="ECO:0007669"/>
    <property type="project" value="UniProtKB-EC"/>
</dbReference>